<dbReference type="RefSeq" id="WP_042208527.1">
    <property type="nucleotide sequence ID" value="NZ_CP009288.1"/>
</dbReference>
<comment type="similarity">
    <text evidence="2">Belongs to the bacterial flagellin family.</text>
</comment>
<dbReference type="SUPFAM" id="SSF64518">
    <property type="entry name" value="Phase 1 flagellin"/>
    <property type="match status" value="1"/>
</dbReference>
<keyword evidence="7" id="KW-1185">Reference proteome</keyword>
<keyword evidence="6" id="KW-0282">Flagellum</keyword>
<accession>A0A089HUQ4</accession>
<feature type="domain" description="Flagellin C-terminal" evidence="5">
    <location>
        <begin position="211"/>
        <end position="294"/>
    </location>
</feature>
<proteinExistence type="inferred from homology"/>
<dbReference type="eggNOG" id="COG1344">
    <property type="taxonomic scope" value="Bacteria"/>
</dbReference>
<dbReference type="Pfam" id="PF00669">
    <property type="entry name" value="Flagellin_N"/>
    <property type="match status" value="1"/>
</dbReference>
<dbReference type="PANTHER" id="PTHR42792:SF1">
    <property type="entry name" value="FLAGELLAR HOOK-ASSOCIATED PROTEIN 3"/>
    <property type="match status" value="1"/>
</dbReference>
<gene>
    <name evidence="6" type="ORF">PDUR_25265</name>
</gene>
<dbReference type="NCBIfam" id="TIGR02550">
    <property type="entry name" value="flagell_flgL"/>
    <property type="match status" value="1"/>
</dbReference>
<dbReference type="GO" id="GO:0005198">
    <property type="term" value="F:structural molecule activity"/>
    <property type="evidence" value="ECO:0007669"/>
    <property type="project" value="InterPro"/>
</dbReference>
<comment type="subcellular location">
    <subcellularLocation>
        <location evidence="1">Bacterial flagellum</location>
    </subcellularLocation>
</comment>
<evidence type="ECO:0000256" key="1">
    <source>
        <dbReference type="ARBA" id="ARBA00004365"/>
    </source>
</evidence>
<keyword evidence="6" id="KW-0969">Cilium</keyword>
<dbReference type="KEGG" id="pdu:PDUR_25265"/>
<organism evidence="6 7">
    <name type="scientific">Paenibacillus durus</name>
    <name type="common">Paenibacillus azotofixans</name>
    <dbReference type="NCBI Taxonomy" id="44251"/>
    <lineage>
        <taxon>Bacteria</taxon>
        <taxon>Bacillati</taxon>
        <taxon>Bacillota</taxon>
        <taxon>Bacilli</taxon>
        <taxon>Bacillales</taxon>
        <taxon>Paenibacillaceae</taxon>
        <taxon>Paenibacillus</taxon>
    </lineage>
</organism>
<sequence length="295" mass="32570">MRVTGSMQNMQLLRNLRNINESMTQGQNQLATGQRITRPSDDPIGVGYQMRYDTDLDRSDEFLNNAQTGTEILKTMDSLLQQASDVMKRARTLTLQAANGTYDTEQRKVISLEIKQLKEQLVTIGNSTYNGRFLFNGQKTDQAPYTIANAAAEPTDSGLFYLYVSPSVKVPVSITGEEIFGQAGTDNAFKVLDDLSAALDANNSAGISASLDKIDDSADRFSLGWAEIGARMNRFELMENRITSEQANLKEMRANVADVDVPTAITDLKMKEVVLQSALSTGARIMQTSLLDFLR</sequence>
<keyword evidence="6" id="KW-0966">Cell projection</keyword>
<name>A0A089HUQ4_PAEDU</name>
<dbReference type="GO" id="GO:0071973">
    <property type="term" value="P:bacterial-type flagellum-dependent cell motility"/>
    <property type="evidence" value="ECO:0007669"/>
    <property type="project" value="InterPro"/>
</dbReference>
<dbReference type="EMBL" id="CP009288">
    <property type="protein sequence ID" value="AIQ14817.1"/>
    <property type="molecule type" value="Genomic_DNA"/>
</dbReference>
<dbReference type="Proteomes" id="UP000029409">
    <property type="component" value="Chromosome"/>
</dbReference>
<evidence type="ECO:0000313" key="7">
    <source>
        <dbReference type="Proteomes" id="UP000029409"/>
    </source>
</evidence>
<dbReference type="InterPro" id="IPR001492">
    <property type="entry name" value="Flagellin"/>
</dbReference>
<dbReference type="PANTHER" id="PTHR42792">
    <property type="entry name" value="FLAGELLIN"/>
    <property type="match status" value="1"/>
</dbReference>
<dbReference type="AlphaFoldDB" id="A0A089HUQ4"/>
<evidence type="ECO:0000313" key="6">
    <source>
        <dbReference type="EMBL" id="AIQ14817.1"/>
    </source>
</evidence>
<protein>
    <submittedName>
        <fullName evidence="6">Flagellar hook protein</fullName>
    </submittedName>
</protein>
<dbReference type="GO" id="GO:0009424">
    <property type="term" value="C:bacterial-type flagellum hook"/>
    <property type="evidence" value="ECO:0007669"/>
    <property type="project" value="InterPro"/>
</dbReference>
<evidence type="ECO:0000256" key="3">
    <source>
        <dbReference type="ARBA" id="ARBA00023143"/>
    </source>
</evidence>
<dbReference type="InterPro" id="IPR001029">
    <property type="entry name" value="Flagellin_N"/>
</dbReference>
<dbReference type="OrthoDB" id="9758307at2"/>
<evidence type="ECO:0000256" key="2">
    <source>
        <dbReference type="ARBA" id="ARBA00005709"/>
    </source>
</evidence>
<dbReference type="InterPro" id="IPR046358">
    <property type="entry name" value="Flagellin_C"/>
</dbReference>
<dbReference type="Pfam" id="PF00700">
    <property type="entry name" value="Flagellin_C"/>
    <property type="match status" value="1"/>
</dbReference>
<dbReference type="STRING" id="44251.PDUR_25265"/>
<dbReference type="InterPro" id="IPR013384">
    <property type="entry name" value="Flagell_FlgL"/>
</dbReference>
<dbReference type="Gene3D" id="1.20.1330.10">
    <property type="entry name" value="f41 fragment of flagellin, N-terminal domain"/>
    <property type="match status" value="1"/>
</dbReference>
<reference evidence="6 7" key="1">
    <citation type="submission" date="2014-08" db="EMBL/GenBank/DDBJ databases">
        <title>Comparative genomics of the Paenibacillus odorifer group.</title>
        <authorList>
            <person name="den Bakker H.C."/>
            <person name="Tsai Y.-C."/>
            <person name="Martin N."/>
            <person name="Korlach J."/>
            <person name="Wiedmann M."/>
        </authorList>
    </citation>
    <scope>NUCLEOTIDE SEQUENCE [LARGE SCALE GENOMIC DNA]</scope>
    <source>
        <strain evidence="6 7">DSM 1735</strain>
    </source>
</reference>
<keyword evidence="3" id="KW-0975">Bacterial flagellum</keyword>
<evidence type="ECO:0000259" key="5">
    <source>
        <dbReference type="Pfam" id="PF00700"/>
    </source>
</evidence>
<evidence type="ECO:0000259" key="4">
    <source>
        <dbReference type="Pfam" id="PF00669"/>
    </source>
</evidence>
<feature type="domain" description="Flagellin N-terminal" evidence="4">
    <location>
        <begin position="7"/>
        <end position="140"/>
    </location>
</feature>